<keyword evidence="1" id="KW-0479">Metal-binding</keyword>
<dbReference type="PANTHER" id="PTHR42988">
    <property type="entry name" value="PHOSPHOHYDROLASE"/>
    <property type="match status" value="1"/>
</dbReference>
<keyword evidence="3" id="KW-0408">Iron</keyword>
<dbReference type="InterPro" id="IPR026575">
    <property type="entry name" value="GpdQ/CpdA-like"/>
</dbReference>
<name>B8GLR4_THISH</name>
<dbReference type="SUPFAM" id="SSF56300">
    <property type="entry name" value="Metallo-dependent phosphatases"/>
    <property type="match status" value="1"/>
</dbReference>
<dbReference type="GO" id="GO:0004112">
    <property type="term" value="F:cyclic-nucleotide phosphodiesterase activity"/>
    <property type="evidence" value="ECO:0007669"/>
    <property type="project" value="InterPro"/>
</dbReference>
<dbReference type="Gene3D" id="3.60.21.10">
    <property type="match status" value="1"/>
</dbReference>
<dbReference type="InterPro" id="IPR029052">
    <property type="entry name" value="Metallo-depent_PP-like"/>
</dbReference>
<evidence type="ECO:0000313" key="7">
    <source>
        <dbReference type="Proteomes" id="UP000002383"/>
    </source>
</evidence>
<accession>B8GLR4</accession>
<dbReference type="GO" id="GO:0046872">
    <property type="term" value="F:metal ion binding"/>
    <property type="evidence" value="ECO:0007669"/>
    <property type="project" value="UniProtKB-KW"/>
</dbReference>
<evidence type="ECO:0000256" key="4">
    <source>
        <dbReference type="ARBA" id="ARBA00025742"/>
    </source>
</evidence>
<evidence type="ECO:0000256" key="2">
    <source>
        <dbReference type="ARBA" id="ARBA00022801"/>
    </source>
</evidence>
<dbReference type="NCBIfam" id="NF008359">
    <property type="entry name" value="PRK11148.1"/>
    <property type="match status" value="1"/>
</dbReference>
<proteinExistence type="inferred from homology"/>
<reference evidence="6 7" key="1">
    <citation type="journal article" date="2011" name="Stand. Genomic Sci.">
        <title>Complete genome sequence of 'Thioalkalivibrio sulfidophilus' HL-EbGr7.</title>
        <authorList>
            <person name="Muyzer G."/>
            <person name="Sorokin D.Y."/>
            <person name="Mavromatis K."/>
            <person name="Lapidus A."/>
            <person name="Clum A."/>
            <person name="Ivanova N."/>
            <person name="Pati A."/>
            <person name="d'Haeseleer P."/>
            <person name="Woyke T."/>
            <person name="Kyrpides N.C."/>
        </authorList>
    </citation>
    <scope>NUCLEOTIDE SEQUENCE [LARGE SCALE GENOMIC DNA]</scope>
    <source>
        <strain evidence="6 7">HL-EbGR7</strain>
    </source>
</reference>
<dbReference type="OrthoDB" id="9784378at2"/>
<organism evidence="6 7">
    <name type="scientific">Thioalkalivibrio sulfidiphilus (strain HL-EbGR7)</name>
    <dbReference type="NCBI Taxonomy" id="396588"/>
    <lineage>
        <taxon>Bacteria</taxon>
        <taxon>Pseudomonadati</taxon>
        <taxon>Pseudomonadota</taxon>
        <taxon>Gammaproteobacteria</taxon>
        <taxon>Chromatiales</taxon>
        <taxon>Ectothiorhodospiraceae</taxon>
        <taxon>Thioalkalivibrio</taxon>
    </lineage>
</organism>
<dbReference type="eggNOG" id="COG1409">
    <property type="taxonomic scope" value="Bacteria"/>
</dbReference>
<dbReference type="CDD" id="cd07402">
    <property type="entry name" value="MPP_GpdQ"/>
    <property type="match status" value="1"/>
</dbReference>
<gene>
    <name evidence="6" type="ordered locus">Tgr7_0570</name>
</gene>
<dbReference type="Proteomes" id="UP000002383">
    <property type="component" value="Chromosome"/>
</dbReference>
<evidence type="ECO:0000256" key="1">
    <source>
        <dbReference type="ARBA" id="ARBA00022723"/>
    </source>
</evidence>
<dbReference type="PANTHER" id="PTHR42988:SF2">
    <property type="entry name" value="CYCLIC NUCLEOTIDE PHOSPHODIESTERASE CBUA0032-RELATED"/>
    <property type="match status" value="1"/>
</dbReference>
<comment type="similarity">
    <text evidence="4">Belongs to the cyclic nucleotide phosphodiesterase class-III family.</text>
</comment>
<dbReference type="Pfam" id="PF00149">
    <property type="entry name" value="Metallophos"/>
    <property type="match status" value="1"/>
</dbReference>
<evidence type="ECO:0000313" key="6">
    <source>
        <dbReference type="EMBL" id="ACL71667.1"/>
    </source>
</evidence>
<dbReference type="InterPro" id="IPR050884">
    <property type="entry name" value="CNP_phosphodiesterase-III"/>
</dbReference>
<dbReference type="InterPro" id="IPR004843">
    <property type="entry name" value="Calcineurin-like_PHP"/>
</dbReference>
<dbReference type="HOGENOM" id="CLU_070320_0_0_6"/>
<sequence>MSRSRPLTVVQITDPHLGAPSEGMYGVTIDTGATLARVLADIRARCPQADLMLATGDLAERPVPATYAQLRKALSGLPMPVHCLPGNHDEPQVMEEALADAPGIDCARVITREDWVVVMLDSTIPGHAGGALDADELEFLEETLSRHPARNALICLHHPVVAVGSRWMDRMKLADAGALFQITDRHTQVRGLLFGHIHQDFEAVRKGVRLIGTPSTCLQFLPESDDFALDALPPAWRHLTLHPDGRIDTQVIYVDEPSRAMHSVSR</sequence>
<dbReference type="STRING" id="396588.Tgr7_0570"/>
<feature type="domain" description="Calcineurin-like phosphoesterase" evidence="5">
    <location>
        <begin position="8"/>
        <end position="199"/>
    </location>
</feature>
<dbReference type="AlphaFoldDB" id="B8GLR4"/>
<dbReference type="KEGG" id="tgr:Tgr7_0570"/>
<keyword evidence="7" id="KW-1185">Reference proteome</keyword>
<dbReference type="RefSeq" id="WP_012637155.1">
    <property type="nucleotide sequence ID" value="NC_011901.1"/>
</dbReference>
<keyword evidence="2" id="KW-0378">Hydrolase</keyword>
<evidence type="ECO:0000256" key="3">
    <source>
        <dbReference type="ARBA" id="ARBA00023004"/>
    </source>
</evidence>
<evidence type="ECO:0000259" key="5">
    <source>
        <dbReference type="Pfam" id="PF00149"/>
    </source>
</evidence>
<dbReference type="EMBL" id="CP001339">
    <property type="protein sequence ID" value="ACL71667.1"/>
    <property type="molecule type" value="Genomic_DNA"/>
</dbReference>
<protein>
    <submittedName>
        <fullName evidence="6">Icc protein</fullName>
    </submittedName>
</protein>